<dbReference type="EMBL" id="FOHB01000004">
    <property type="protein sequence ID" value="SES23365.1"/>
    <property type="molecule type" value="Genomic_DNA"/>
</dbReference>
<dbReference type="OrthoDB" id="8663148at2"/>
<dbReference type="Proteomes" id="UP000199019">
    <property type="component" value="Unassembled WGS sequence"/>
</dbReference>
<keyword evidence="5" id="KW-1185">Reference proteome</keyword>
<evidence type="ECO:0000256" key="1">
    <source>
        <dbReference type="ARBA" id="ARBA00008520"/>
    </source>
</evidence>
<comment type="similarity">
    <text evidence="1">Belongs to the bacterial solute-binding protein 1 family.</text>
</comment>
<protein>
    <submittedName>
        <fullName evidence="4">Raffinose/stachyose/melibiose transport system substrate-binding protein</fullName>
    </submittedName>
</protein>
<evidence type="ECO:0000256" key="2">
    <source>
        <dbReference type="ARBA" id="ARBA00022448"/>
    </source>
</evidence>
<keyword evidence="2" id="KW-0813">Transport</keyword>
<dbReference type="SUPFAM" id="SSF53850">
    <property type="entry name" value="Periplasmic binding protein-like II"/>
    <property type="match status" value="1"/>
</dbReference>
<dbReference type="AlphaFoldDB" id="A0A1H9VNV7"/>
<dbReference type="InterPro" id="IPR006059">
    <property type="entry name" value="SBP"/>
</dbReference>
<dbReference type="PANTHER" id="PTHR43649">
    <property type="entry name" value="ARABINOSE-BINDING PROTEIN-RELATED"/>
    <property type="match status" value="1"/>
</dbReference>
<gene>
    <name evidence="4" type="ORF">SAMN05216199_2469</name>
</gene>
<dbReference type="PROSITE" id="PS51257">
    <property type="entry name" value="PROKAR_LIPOPROTEIN"/>
    <property type="match status" value="1"/>
</dbReference>
<dbReference type="RefSeq" id="WP_091758540.1">
    <property type="nucleotide sequence ID" value="NZ_FOHB01000004.1"/>
</dbReference>
<accession>A0A1H9VNV7</accession>
<sequence>MRSLTRVGASLAAVVTAVALAACGTPSTATTSGKQANLSTPKEKKGTLTMVTKFADPKYAPYFVDVTKAYEAANPGVKIQLEQVGDQPYKDKIRVLSASKKLPDIYFSWAGDFANKFVRANLAADLTSVIGPDTEWGKTFAPAALKAFQTNGKYYGVPIDLDAKYMAYNKKAFAKAGIANPPDSLETLLDDCGKLKSAGYTPIALGNQYGWPAIHYMTQLNAYAVKPDTLSKDYNPATGAFTDPGYVTALTQFQSIVKQCATPQANGLSHEAAQANFLNGKAAMHYLESLEFLALTTKGGASKDLADNWSFFKLPASSSSPGDTKALTGAPDGFMVNAQSENAALAVDFLKFMTNAQNAQKLTADIGWLSPVQGSATSSNSFPQLQEALTDMGKASQFAIWLDTVTNADVANAYLSGVEGLINGATTPQQVIKGVQDAAAKAKKQVG</sequence>
<proteinExistence type="inferred from homology"/>
<reference evidence="5" key="1">
    <citation type="submission" date="2016-10" db="EMBL/GenBank/DDBJ databases">
        <authorList>
            <person name="Varghese N."/>
            <person name="Submissions S."/>
        </authorList>
    </citation>
    <scope>NUCLEOTIDE SEQUENCE [LARGE SCALE GENOMIC DNA]</scope>
    <source>
        <strain evidence="5">CGMCC 1.6963</strain>
    </source>
</reference>
<dbReference type="STRING" id="587636.SAMN05216199_2469"/>
<dbReference type="InterPro" id="IPR050490">
    <property type="entry name" value="Bact_solute-bd_prot1"/>
</dbReference>
<feature type="chain" id="PRO_5039429120" evidence="3">
    <location>
        <begin position="22"/>
        <end position="447"/>
    </location>
</feature>
<evidence type="ECO:0000313" key="4">
    <source>
        <dbReference type="EMBL" id="SES23365.1"/>
    </source>
</evidence>
<evidence type="ECO:0000313" key="5">
    <source>
        <dbReference type="Proteomes" id="UP000199019"/>
    </source>
</evidence>
<dbReference type="Gene3D" id="3.40.190.10">
    <property type="entry name" value="Periplasmic binding protein-like II"/>
    <property type="match status" value="2"/>
</dbReference>
<name>A0A1H9VNV7_9MICO</name>
<keyword evidence="3" id="KW-0732">Signal</keyword>
<dbReference type="Pfam" id="PF01547">
    <property type="entry name" value="SBP_bac_1"/>
    <property type="match status" value="1"/>
</dbReference>
<organism evidence="4 5">
    <name type="scientific">Pedococcus cremeus</name>
    <dbReference type="NCBI Taxonomy" id="587636"/>
    <lineage>
        <taxon>Bacteria</taxon>
        <taxon>Bacillati</taxon>
        <taxon>Actinomycetota</taxon>
        <taxon>Actinomycetes</taxon>
        <taxon>Micrococcales</taxon>
        <taxon>Intrasporangiaceae</taxon>
        <taxon>Pedococcus</taxon>
    </lineage>
</organism>
<evidence type="ECO:0000256" key="3">
    <source>
        <dbReference type="SAM" id="SignalP"/>
    </source>
</evidence>
<dbReference type="PANTHER" id="PTHR43649:SF29">
    <property type="entry name" value="OSMOPROTECTIVE COMPOUNDS-BINDING PROTEIN GGTB"/>
    <property type="match status" value="1"/>
</dbReference>
<feature type="signal peptide" evidence="3">
    <location>
        <begin position="1"/>
        <end position="21"/>
    </location>
</feature>